<keyword evidence="3" id="KW-1185">Reference proteome</keyword>
<feature type="region of interest" description="Disordered" evidence="1">
    <location>
        <begin position="29"/>
        <end position="49"/>
    </location>
</feature>
<dbReference type="PANTHER" id="PTHR21687:SF6">
    <property type="entry name" value="PLASMALEMMA VESICLE-ASSOCIATED PROTEIN"/>
    <property type="match status" value="1"/>
</dbReference>
<reference evidence="2 3" key="1">
    <citation type="submission" date="2024-04" db="EMBL/GenBank/DDBJ databases">
        <authorList>
            <person name="Waldvogel A.-M."/>
            <person name="Schoenle A."/>
        </authorList>
    </citation>
    <scope>NUCLEOTIDE SEQUENCE [LARGE SCALE GENOMIC DNA]</scope>
</reference>
<accession>A0AAV2KVK4</accession>
<evidence type="ECO:0000256" key="1">
    <source>
        <dbReference type="SAM" id="MobiDB-lite"/>
    </source>
</evidence>
<dbReference type="AlphaFoldDB" id="A0AAV2KVK4"/>
<feature type="compositionally biased region" description="Polar residues" evidence="1">
    <location>
        <begin position="104"/>
        <end position="118"/>
    </location>
</feature>
<proteinExistence type="predicted"/>
<sequence length="118" mass="13324">MQVAEIQARSSHMEVMNSNLNSDLTKCETTRKQNAAEAIQQQDLHQKNHDNQVERLLMEQNRLRDQKKLQEDSLALKTSELDTVKSMLANCKPKTGGPLAPAQNKPNWTSNGKTPTVR</sequence>
<dbReference type="GO" id="GO:0002693">
    <property type="term" value="P:positive regulation of cellular extravasation"/>
    <property type="evidence" value="ECO:0007669"/>
    <property type="project" value="TreeGrafter"/>
</dbReference>
<dbReference type="EMBL" id="OZ035824">
    <property type="protein sequence ID" value="CAL1594095.1"/>
    <property type="molecule type" value="Genomic_DNA"/>
</dbReference>
<evidence type="ECO:0000313" key="3">
    <source>
        <dbReference type="Proteomes" id="UP001497482"/>
    </source>
</evidence>
<gene>
    <name evidence="2" type="ORF">KC01_LOCUS23090</name>
</gene>
<dbReference type="Proteomes" id="UP001497482">
    <property type="component" value="Chromosome 2"/>
</dbReference>
<name>A0AAV2KVK4_KNICA</name>
<feature type="region of interest" description="Disordered" evidence="1">
    <location>
        <begin position="89"/>
        <end position="118"/>
    </location>
</feature>
<organism evidence="2 3">
    <name type="scientific">Knipowitschia caucasica</name>
    <name type="common">Caucasian dwarf goby</name>
    <name type="synonym">Pomatoschistus caucasicus</name>
    <dbReference type="NCBI Taxonomy" id="637954"/>
    <lineage>
        <taxon>Eukaryota</taxon>
        <taxon>Metazoa</taxon>
        <taxon>Chordata</taxon>
        <taxon>Craniata</taxon>
        <taxon>Vertebrata</taxon>
        <taxon>Euteleostomi</taxon>
        <taxon>Actinopterygii</taxon>
        <taxon>Neopterygii</taxon>
        <taxon>Teleostei</taxon>
        <taxon>Neoteleostei</taxon>
        <taxon>Acanthomorphata</taxon>
        <taxon>Gobiaria</taxon>
        <taxon>Gobiiformes</taxon>
        <taxon>Gobioidei</taxon>
        <taxon>Gobiidae</taxon>
        <taxon>Gobiinae</taxon>
        <taxon>Knipowitschia</taxon>
    </lineage>
</organism>
<protein>
    <submittedName>
        <fullName evidence="2">Uncharacterized protein</fullName>
    </submittedName>
</protein>
<dbReference type="InterPro" id="IPR009538">
    <property type="entry name" value="PV-1"/>
</dbReference>
<dbReference type="GO" id="GO:0043114">
    <property type="term" value="P:regulation of vascular permeability"/>
    <property type="evidence" value="ECO:0007669"/>
    <property type="project" value="TreeGrafter"/>
</dbReference>
<evidence type="ECO:0000313" key="2">
    <source>
        <dbReference type="EMBL" id="CAL1594095.1"/>
    </source>
</evidence>
<dbReference type="PANTHER" id="PTHR21687">
    <property type="entry name" value="PLASMALEMMA VESICLE-ASSOCIATED PROTEIN"/>
    <property type="match status" value="1"/>
</dbReference>